<dbReference type="EMBL" id="FZNQ01000001">
    <property type="protein sequence ID" value="SNR25257.1"/>
    <property type="molecule type" value="Genomic_DNA"/>
</dbReference>
<dbReference type="OrthoDB" id="305399at2157"/>
<evidence type="ECO:0000313" key="2">
    <source>
        <dbReference type="EMBL" id="SNR25257.1"/>
    </source>
</evidence>
<sequence length="49" mass="5632">MHQRNDAVGRNRDAEPKFYAPASGTPPFGTRRLERLWVSLFDRDGETRG</sequence>
<dbReference type="AlphaFoldDB" id="A0A238UU53"/>
<accession>A0A238UU53</accession>
<keyword evidence="3" id="KW-1185">Reference proteome</keyword>
<reference evidence="2 3" key="1">
    <citation type="submission" date="2017-06" db="EMBL/GenBank/DDBJ databases">
        <authorList>
            <person name="Kim H.J."/>
            <person name="Triplett B.A."/>
        </authorList>
    </citation>
    <scope>NUCLEOTIDE SEQUENCE [LARGE SCALE GENOMIC DNA]</scope>
    <source>
        <strain evidence="2 3">DSM 8800</strain>
    </source>
</reference>
<name>A0A238UU53_HALVU</name>
<feature type="region of interest" description="Disordered" evidence="1">
    <location>
        <begin position="1"/>
        <end position="29"/>
    </location>
</feature>
<evidence type="ECO:0000313" key="3">
    <source>
        <dbReference type="Proteomes" id="UP000198397"/>
    </source>
</evidence>
<dbReference type="RefSeq" id="WP_179213555.1">
    <property type="nucleotide sequence ID" value="NZ_FZNQ01000001.1"/>
</dbReference>
<evidence type="ECO:0000256" key="1">
    <source>
        <dbReference type="SAM" id="MobiDB-lite"/>
    </source>
</evidence>
<gene>
    <name evidence="2" type="ORF">SAMN06264855_101346</name>
</gene>
<dbReference type="Proteomes" id="UP000198397">
    <property type="component" value="Unassembled WGS sequence"/>
</dbReference>
<protein>
    <submittedName>
        <fullName evidence="2">Uncharacterized protein</fullName>
    </submittedName>
</protein>
<feature type="compositionally biased region" description="Basic and acidic residues" evidence="1">
    <location>
        <begin position="1"/>
        <end position="16"/>
    </location>
</feature>
<organism evidence="2 3">
    <name type="scientific">Halorubrum vacuolatum</name>
    <name type="common">Natronobacterium vacuolatum</name>
    <dbReference type="NCBI Taxonomy" id="63740"/>
    <lineage>
        <taxon>Archaea</taxon>
        <taxon>Methanobacteriati</taxon>
        <taxon>Methanobacteriota</taxon>
        <taxon>Stenosarchaea group</taxon>
        <taxon>Halobacteria</taxon>
        <taxon>Halobacteriales</taxon>
        <taxon>Haloferacaceae</taxon>
        <taxon>Halorubrum</taxon>
    </lineage>
</organism>
<proteinExistence type="predicted"/>